<dbReference type="SUPFAM" id="SSF55961">
    <property type="entry name" value="Bet v1-like"/>
    <property type="match status" value="1"/>
</dbReference>
<evidence type="ECO:0000313" key="1">
    <source>
        <dbReference type="EMBL" id="KGJ73389.1"/>
    </source>
</evidence>
<dbReference type="OrthoDB" id="6199084at2"/>
<name>A0A099J4Q5_9MICO</name>
<dbReference type="InterPro" id="IPR023393">
    <property type="entry name" value="START-like_dom_sf"/>
</dbReference>
<dbReference type="STRING" id="1001240.GY21_11580"/>
<comment type="caution">
    <text evidence="1">The sequence shown here is derived from an EMBL/GenBank/DDBJ whole genome shotgun (WGS) entry which is preliminary data.</text>
</comment>
<dbReference type="EMBL" id="JPXF01000045">
    <property type="protein sequence ID" value="KGJ73389.1"/>
    <property type="molecule type" value="Genomic_DNA"/>
</dbReference>
<protein>
    <recommendedName>
        <fullName evidence="3">Polyketide cyclase</fullName>
    </recommendedName>
</protein>
<dbReference type="Gene3D" id="3.30.530.20">
    <property type="match status" value="1"/>
</dbReference>
<dbReference type="Proteomes" id="UP000029864">
    <property type="component" value="Unassembled WGS sequence"/>
</dbReference>
<dbReference type="AlphaFoldDB" id="A0A099J4Q5"/>
<dbReference type="Pfam" id="PF10604">
    <property type="entry name" value="Polyketide_cyc2"/>
    <property type="match status" value="1"/>
</dbReference>
<dbReference type="eggNOG" id="ENOG5030CRY">
    <property type="taxonomic scope" value="Bacteria"/>
</dbReference>
<proteinExistence type="predicted"/>
<accession>A0A099J4Q5</accession>
<keyword evidence="2" id="KW-1185">Reference proteome</keyword>
<dbReference type="CDD" id="cd07812">
    <property type="entry name" value="SRPBCC"/>
    <property type="match status" value="1"/>
</dbReference>
<evidence type="ECO:0000313" key="2">
    <source>
        <dbReference type="Proteomes" id="UP000029864"/>
    </source>
</evidence>
<gene>
    <name evidence="1" type="ORF">GY21_11580</name>
</gene>
<dbReference type="InterPro" id="IPR019587">
    <property type="entry name" value="Polyketide_cyclase/dehydratase"/>
</dbReference>
<reference evidence="1 2" key="1">
    <citation type="submission" date="2014-08" db="EMBL/GenBank/DDBJ databases">
        <authorList>
            <person name="Sisinthy S."/>
        </authorList>
    </citation>
    <scope>NUCLEOTIDE SEQUENCE [LARGE SCALE GENOMIC DNA]</scope>
    <source>
        <strain evidence="1 2">RuG17</strain>
    </source>
</reference>
<sequence length="207" mass="23847">MRHAWVVSTPAIYVEILIDAPMDRVWELTQNPAQHARWDLRFSRIARLHDLPGGGYRFAYETRLPFHTIRGTGTSLGERHRDDGARTSALKFTTTDPVSPLGDGRGYWRYARTPTGMRFTTGYDYHPAWGRLLDRMVRPLVGWMTAWSFDRLRIWAETGVEPEKWPAASVLMFWRNDRPTATRCSRTPLRGRAMDDAPATLDTLETP</sequence>
<organism evidence="1 2">
    <name type="scientific">Cryobacterium roopkundense</name>
    <dbReference type="NCBI Taxonomy" id="1001240"/>
    <lineage>
        <taxon>Bacteria</taxon>
        <taxon>Bacillati</taxon>
        <taxon>Actinomycetota</taxon>
        <taxon>Actinomycetes</taxon>
        <taxon>Micrococcales</taxon>
        <taxon>Microbacteriaceae</taxon>
        <taxon>Cryobacterium</taxon>
    </lineage>
</organism>
<evidence type="ECO:0008006" key="3">
    <source>
        <dbReference type="Google" id="ProtNLM"/>
    </source>
</evidence>